<dbReference type="Gene3D" id="1.10.1200.10">
    <property type="entry name" value="ACP-like"/>
    <property type="match status" value="2"/>
</dbReference>
<dbReference type="InterPro" id="IPR001031">
    <property type="entry name" value="Thioesterase"/>
</dbReference>
<dbReference type="InterPro" id="IPR020806">
    <property type="entry name" value="PKS_PP-bd"/>
</dbReference>
<feature type="domain" description="Carrier" evidence="8">
    <location>
        <begin position="1803"/>
        <end position="1879"/>
    </location>
</feature>
<evidence type="ECO:0000256" key="2">
    <source>
        <dbReference type="ARBA" id="ARBA00022553"/>
    </source>
</evidence>
<dbReference type="Pfam" id="PF00975">
    <property type="entry name" value="Thioesterase"/>
    <property type="match status" value="1"/>
</dbReference>
<dbReference type="InterPro" id="IPR016039">
    <property type="entry name" value="Thiolase-like"/>
</dbReference>
<dbReference type="PANTHER" id="PTHR43775">
    <property type="entry name" value="FATTY ACID SYNTHASE"/>
    <property type="match status" value="1"/>
</dbReference>
<dbReference type="EMBL" id="ML996091">
    <property type="protein sequence ID" value="KAF2149698.1"/>
    <property type="molecule type" value="Genomic_DNA"/>
</dbReference>
<dbReference type="Gene3D" id="3.30.70.3290">
    <property type="match status" value="1"/>
</dbReference>
<keyword evidence="2" id="KW-0597">Phosphoprotein</keyword>
<reference evidence="11" key="1">
    <citation type="journal article" date="2020" name="Stud. Mycol.">
        <title>101 Dothideomycetes genomes: a test case for predicting lifestyles and emergence of pathogens.</title>
        <authorList>
            <person name="Haridas S."/>
            <person name="Albert R."/>
            <person name="Binder M."/>
            <person name="Bloem J."/>
            <person name="Labutti K."/>
            <person name="Salamov A."/>
            <person name="Andreopoulos B."/>
            <person name="Baker S."/>
            <person name="Barry K."/>
            <person name="Bills G."/>
            <person name="Bluhm B."/>
            <person name="Cannon C."/>
            <person name="Castanera R."/>
            <person name="Culley D."/>
            <person name="Daum C."/>
            <person name="Ezra D."/>
            <person name="Gonzalez J."/>
            <person name="Henrissat B."/>
            <person name="Kuo A."/>
            <person name="Liang C."/>
            <person name="Lipzen A."/>
            <person name="Lutzoni F."/>
            <person name="Magnuson J."/>
            <person name="Mondo S."/>
            <person name="Nolan M."/>
            <person name="Ohm R."/>
            <person name="Pangilinan J."/>
            <person name="Park H.-J."/>
            <person name="Ramirez L."/>
            <person name="Alfaro M."/>
            <person name="Sun H."/>
            <person name="Tritt A."/>
            <person name="Yoshinaga Y."/>
            <person name="Zwiers L.-H."/>
            <person name="Turgeon B."/>
            <person name="Goodwin S."/>
            <person name="Spatafora J."/>
            <person name="Crous P."/>
            <person name="Grigoriev I."/>
        </authorList>
    </citation>
    <scope>NUCLEOTIDE SEQUENCE</scope>
    <source>
        <strain evidence="11">CBS 260.36</strain>
    </source>
</reference>
<evidence type="ECO:0000256" key="4">
    <source>
        <dbReference type="ARBA" id="ARBA00022737"/>
    </source>
</evidence>
<dbReference type="NCBIfam" id="TIGR04532">
    <property type="entry name" value="PT_fungal_PKS"/>
    <property type="match status" value="1"/>
</dbReference>
<dbReference type="Pfam" id="PF02801">
    <property type="entry name" value="Ketoacyl-synt_C"/>
    <property type="match status" value="1"/>
</dbReference>
<gene>
    <name evidence="11" type="ORF">K461DRAFT_231596</name>
</gene>
<dbReference type="OrthoDB" id="329835at2759"/>
<evidence type="ECO:0000259" key="9">
    <source>
        <dbReference type="PROSITE" id="PS52004"/>
    </source>
</evidence>
<feature type="region of interest" description="N-terminal hotdog fold" evidence="6">
    <location>
        <begin position="1301"/>
        <end position="1437"/>
    </location>
</feature>
<dbReference type="GO" id="GO:0004312">
    <property type="term" value="F:fatty acid synthase activity"/>
    <property type="evidence" value="ECO:0007669"/>
    <property type="project" value="TreeGrafter"/>
</dbReference>
<dbReference type="InterPro" id="IPR050091">
    <property type="entry name" value="PKS_NRPS_Biosynth_Enz"/>
</dbReference>
<dbReference type="SUPFAM" id="SSF47336">
    <property type="entry name" value="ACP-like"/>
    <property type="match status" value="2"/>
</dbReference>
<dbReference type="Pfam" id="PF00109">
    <property type="entry name" value="ketoacyl-synt"/>
    <property type="match status" value="1"/>
</dbReference>
<dbReference type="InterPro" id="IPR001227">
    <property type="entry name" value="Ac_transferase_dom_sf"/>
</dbReference>
<proteinExistence type="predicted"/>
<protein>
    <submittedName>
        <fullName evidence="11">Polyketide synthase</fullName>
    </submittedName>
</protein>
<keyword evidence="12" id="KW-1185">Reference proteome</keyword>
<sequence length="2267" mass="247840">MFLPDNQHNESFQVLVFGDATHDVVPDLTTLFFEQDPVVKNFFDQAYLTIRSELAQLSPAHRAQYAPSANLRELVALHRVGKCSADLQQALIVICHLGLFIRYHTRWSPGNVAVLGLCAGSLSAAVVSSSNSLNSLCENAVQAVAVATRLGFLTSRASGAVEITAEQPKPWAFLLPGESAEKVTESINEFVRAKAVPPLNRPYISANAPNGVTVSGPPSVLAGLRSSSPLFQSKARDIGLLAAFHAPHLYCEEDIEWVLATISHKNRSYNSVAVPVLSSVTGKLVWTGSFRSLLDKALKACLIQPLRLDLVNQEIATTMRAQGATEIEVIAFATTAALTLLQPLKSIDQNIKLTDWTPPREKSHETSDECHDDMKIAVVGMSGRFPEAENIDEFWDLLSKGLDVCQEAPPTRWDVKTHVDLTGKEKNTSAVPWGCWLQNAGLYDPRFFGISPKEAAQCDPQQRLASMAAYEAMEDAGMVVGRTPSTHKERIGVFLGSTGCDWFETNTPQDISTFFISGGNRAFTPGRVNYVFNLCGPSYSIDTACSSSLAAIHLACNAIWRGDCDTALTGGTNMCTNPDAHAGLDRGFFLSRTGNCKTFDDGADGYCRGEAAGVVILKRLNDAIADKDPIRGVIMGINTNHSAESEAIVRPHAGAQSFLMQKVLNNAGVHPYDVTYVEMHGTGTQAGDAIEMQSVLETFASGRRDEKHGLHLGSVKANIGHGEGASGVSSLIKVLLMMEHDTIPPHCGIKTKINHNFPPDMEDRQVKIASKLTPWQRSAGAKRRVLINNFSAAGGNTALLLEDGPPESFSNPADMRTSHVVTISAKCAATLTINLRELIKFTEASDMGDKHLLPRLSYTTTARRAHYPFRVAVRGSTLAEIIQGMQEAIESSRGKTRALKPPTILMAFTGQGSQYTGMGRQLYRSFGSLRATLREFDQLARCHGYPRFLHIFSEDMMDIDSQEPIIVQLATVSLEVALARLLRAFGIVPTAVIGHSLGHYAALNVTQALSDSDMIYLVGKRAQLLQDCCSQGTHSMLAVRASKDTVIDILKSETINVACINGPEAVVLAGSKNEVKKWHHALSERGISGKILNTAYAFHSSQADPILEKLDLATGGINLRTPAVPVLCALQSKISTDADDFSSGYFSRHCRQPVNMQDTLRAAYDAGLVTDQTAVIEVGPQPVVTGMVKSTLCNTMTCHHILARDADSWPLLTSLLSWMYSAGVDLQWSELHADEPSAQKVLKLPNYGWDLKDYWMQYTGDWSLRKGMSVADTIAAFATINEDAKDVTEKPRPRLDSTTVHRIITESSDSQSASIVVEADITREDLHPITQGHKVNGIPLCTPSVYAEIAQNVGTYLIEVFRPSQLERLVDVAKLVVEKPLIPVNRSKGPQLIRCSTKVDWSTKEGRCLFYGIDTDGQTHTEYAWCSLLYTTKVRQAKLQSKVASIKERMQSLVDGVAVGTSARFSSAAAYKMVGILASFHPDFRGVEENILDSTSLEIVATLKFDKVKKGGKFITHPAAIDALTQPGGFAMNAKDSTDLELEVFVNHGWDSFQIYEPISLEKTYKVYTKMEPRPSNMWAGDNYVFERGRLVAFFEGVTLRKMPRKAFNMILNWTTTQDPVKPSPAGPSNAHGGRNANRDDGKSSLPTENQSRQSQSTTTTKVTEVTTIEESPEVASKNSTIQRAMNMIADESGIDANALTEDAAFTDLGIDSLLSMVIASRFREELGLEFSEEMTIFIDFPTVGSLSKYLTSIIKSSTHQGDDDPAPKQPLPSARDAEVSVLAPMTESTLQRPAAQERLDSDADFQRAMNMIAEESGVSRDDFAPQTIFADVGIDSLLSMVLASRFKEELGINLDDEMTIFVDFPTVEDLRNFFMKKGNGSMKSSAEVEEVLSAPTSQSRSSSSDSPQDSDSSSERTSDEEDINSIATSIEEKPDMSVLDSCRPTTSFILQGRPAIAKRTLFLFPDGGGSASSYIALPRLGQNIAVIGLNCPYARDPENMRCNLNALIECFINEVQRRQPHGPYSFGGWSSGGVFAFVAAQLLSLRGETIDSLVIIDAPTPNTMDALPTDFFDWAEQLRNENKSAAPAYLVPHFKATTDVMVGYRATPMARTMDVLIIWASKGLMAGKDIARYRSPNGTSEAGLSFLLDDKTDFGARGWDTLLPDSRINIVAVEGANHFTLMVSFVGSNSALTRIDIVVVKQIREQAVCYRSRESNFCTSIVALIGKSTLSTDVFHTRRITAVNYSRYAVWVHRREDTFAIAELVT</sequence>
<dbReference type="PROSITE" id="PS50075">
    <property type="entry name" value="CARRIER"/>
    <property type="match status" value="2"/>
</dbReference>
<dbReference type="Gene3D" id="3.10.129.110">
    <property type="entry name" value="Polyketide synthase dehydratase"/>
    <property type="match status" value="1"/>
</dbReference>
<dbReference type="PANTHER" id="PTHR43775:SF40">
    <property type="entry name" value="NORSOLORINIC ACID SYNTHASE STCA"/>
    <property type="match status" value="1"/>
</dbReference>
<dbReference type="CDD" id="cd00833">
    <property type="entry name" value="PKS"/>
    <property type="match status" value="1"/>
</dbReference>
<evidence type="ECO:0000256" key="7">
    <source>
        <dbReference type="SAM" id="MobiDB-lite"/>
    </source>
</evidence>
<dbReference type="InterPro" id="IPR020841">
    <property type="entry name" value="PKS_Beta-ketoAc_synthase_dom"/>
</dbReference>
<evidence type="ECO:0000259" key="8">
    <source>
        <dbReference type="PROSITE" id="PS50075"/>
    </source>
</evidence>
<dbReference type="InterPro" id="IPR018201">
    <property type="entry name" value="Ketoacyl_synth_AS"/>
</dbReference>
<dbReference type="InterPro" id="IPR029058">
    <property type="entry name" value="AB_hydrolase_fold"/>
</dbReference>
<dbReference type="GO" id="GO:0044550">
    <property type="term" value="P:secondary metabolite biosynthetic process"/>
    <property type="evidence" value="ECO:0007669"/>
    <property type="project" value="TreeGrafter"/>
</dbReference>
<dbReference type="Pfam" id="PF14765">
    <property type="entry name" value="PS-DH"/>
    <property type="match status" value="1"/>
</dbReference>
<keyword evidence="1" id="KW-0596">Phosphopantetheine</keyword>
<dbReference type="InterPro" id="IPR032088">
    <property type="entry name" value="SAT"/>
</dbReference>
<accession>A0A9P4MDZ7</accession>
<dbReference type="InterPro" id="IPR049551">
    <property type="entry name" value="PKS_DH_C"/>
</dbReference>
<comment type="caution">
    <text evidence="11">The sequence shown here is derived from an EMBL/GenBank/DDBJ whole genome shotgun (WGS) entry which is preliminary data.</text>
</comment>
<name>A0A9P4MDZ7_9PEZI</name>
<dbReference type="InterPro" id="IPR042104">
    <property type="entry name" value="PKS_dehydratase_sf"/>
</dbReference>
<feature type="active site" description="Proton acceptor; for dehydratase activity" evidence="6">
    <location>
        <position position="1333"/>
    </location>
</feature>
<evidence type="ECO:0000256" key="3">
    <source>
        <dbReference type="ARBA" id="ARBA00022679"/>
    </source>
</evidence>
<dbReference type="GO" id="GO:0006633">
    <property type="term" value="P:fatty acid biosynthetic process"/>
    <property type="evidence" value="ECO:0007669"/>
    <property type="project" value="InterPro"/>
</dbReference>
<dbReference type="GO" id="GO:0004315">
    <property type="term" value="F:3-oxoacyl-[acyl-carrier-protein] synthase activity"/>
    <property type="evidence" value="ECO:0007669"/>
    <property type="project" value="InterPro"/>
</dbReference>
<feature type="active site" description="Proton donor; for dehydratase activity" evidence="6">
    <location>
        <position position="1522"/>
    </location>
</feature>
<dbReference type="SUPFAM" id="SSF53901">
    <property type="entry name" value="Thiolase-like"/>
    <property type="match status" value="1"/>
</dbReference>
<dbReference type="SUPFAM" id="SSF55048">
    <property type="entry name" value="Probable ACP-binding domain of malonyl-CoA ACP transacylase"/>
    <property type="match status" value="1"/>
</dbReference>
<dbReference type="Gene3D" id="3.40.50.1820">
    <property type="entry name" value="alpha/beta hydrolase"/>
    <property type="match status" value="1"/>
</dbReference>
<dbReference type="InterPro" id="IPR014031">
    <property type="entry name" value="Ketoacyl_synth_C"/>
</dbReference>
<dbReference type="FunFam" id="1.10.1200.10:FF:000011">
    <property type="entry name" value="Sterigmatocystin biosynthesis polyketide synthase"/>
    <property type="match status" value="1"/>
</dbReference>
<dbReference type="SUPFAM" id="SSF53474">
    <property type="entry name" value="alpha/beta-Hydrolases"/>
    <property type="match status" value="1"/>
</dbReference>
<feature type="domain" description="Ketosynthase family 3 (KS3)" evidence="9">
    <location>
        <begin position="373"/>
        <end position="803"/>
    </location>
</feature>
<dbReference type="InterPro" id="IPR049900">
    <property type="entry name" value="PKS_mFAS_DH"/>
</dbReference>
<dbReference type="InterPro" id="IPR014043">
    <property type="entry name" value="Acyl_transferase_dom"/>
</dbReference>
<feature type="compositionally biased region" description="Low complexity" evidence="7">
    <location>
        <begin position="1648"/>
        <end position="1670"/>
    </location>
</feature>
<evidence type="ECO:0000256" key="1">
    <source>
        <dbReference type="ARBA" id="ARBA00022450"/>
    </source>
</evidence>
<organism evidence="11 12">
    <name type="scientific">Myriangium duriaei CBS 260.36</name>
    <dbReference type="NCBI Taxonomy" id="1168546"/>
    <lineage>
        <taxon>Eukaryota</taxon>
        <taxon>Fungi</taxon>
        <taxon>Dikarya</taxon>
        <taxon>Ascomycota</taxon>
        <taxon>Pezizomycotina</taxon>
        <taxon>Dothideomycetes</taxon>
        <taxon>Dothideomycetidae</taxon>
        <taxon>Myriangiales</taxon>
        <taxon>Myriangiaceae</taxon>
        <taxon>Myriangium</taxon>
    </lineage>
</organism>
<feature type="region of interest" description="Disordered" evidence="7">
    <location>
        <begin position="1886"/>
        <end position="1931"/>
    </location>
</feature>
<dbReference type="Pfam" id="PF00698">
    <property type="entry name" value="Acyl_transf_1"/>
    <property type="match status" value="1"/>
</dbReference>
<dbReference type="InterPro" id="IPR016035">
    <property type="entry name" value="Acyl_Trfase/lysoPLipase"/>
</dbReference>
<feature type="region of interest" description="Disordered" evidence="7">
    <location>
        <begin position="1617"/>
        <end position="1680"/>
    </location>
</feature>
<keyword evidence="5" id="KW-0511">Multifunctional enzyme</keyword>
<keyword evidence="4" id="KW-0677">Repeat</keyword>
<evidence type="ECO:0000313" key="11">
    <source>
        <dbReference type="EMBL" id="KAF2149698.1"/>
    </source>
</evidence>
<dbReference type="InterPro" id="IPR014030">
    <property type="entry name" value="Ketoacyl_synth_N"/>
</dbReference>
<dbReference type="InterPro" id="IPR016036">
    <property type="entry name" value="Malonyl_transacylase_ACP-bd"/>
</dbReference>
<dbReference type="PROSITE" id="PS52019">
    <property type="entry name" value="PKS_MFAS_DH"/>
    <property type="match status" value="1"/>
</dbReference>
<dbReference type="Pfam" id="PF16073">
    <property type="entry name" value="SAT"/>
    <property type="match status" value="1"/>
</dbReference>
<dbReference type="Gene3D" id="3.40.47.10">
    <property type="match status" value="1"/>
</dbReference>
<dbReference type="InterPro" id="IPR009081">
    <property type="entry name" value="PP-bd_ACP"/>
</dbReference>
<dbReference type="Proteomes" id="UP000799439">
    <property type="component" value="Unassembled WGS sequence"/>
</dbReference>
<feature type="domain" description="PKS/mFAS DH" evidence="10">
    <location>
        <begin position="1301"/>
        <end position="1609"/>
    </location>
</feature>
<dbReference type="PROSITE" id="PS00606">
    <property type="entry name" value="KS3_1"/>
    <property type="match status" value="1"/>
</dbReference>
<dbReference type="SMART" id="SM00827">
    <property type="entry name" value="PKS_AT"/>
    <property type="match status" value="1"/>
</dbReference>
<dbReference type="Pfam" id="PF00550">
    <property type="entry name" value="PP-binding"/>
    <property type="match status" value="2"/>
</dbReference>
<evidence type="ECO:0000313" key="12">
    <source>
        <dbReference type="Proteomes" id="UP000799439"/>
    </source>
</evidence>
<evidence type="ECO:0000259" key="10">
    <source>
        <dbReference type="PROSITE" id="PS52019"/>
    </source>
</evidence>
<keyword evidence="3" id="KW-0808">Transferase</keyword>
<evidence type="ECO:0000256" key="6">
    <source>
        <dbReference type="PROSITE-ProRule" id="PRU01363"/>
    </source>
</evidence>
<dbReference type="SUPFAM" id="SSF52151">
    <property type="entry name" value="FabD/lysophospholipase-like"/>
    <property type="match status" value="2"/>
</dbReference>
<evidence type="ECO:0000256" key="5">
    <source>
        <dbReference type="ARBA" id="ARBA00023268"/>
    </source>
</evidence>
<dbReference type="PROSITE" id="PS52004">
    <property type="entry name" value="KS3_2"/>
    <property type="match status" value="1"/>
</dbReference>
<feature type="domain" description="Carrier" evidence="8">
    <location>
        <begin position="1676"/>
        <end position="1755"/>
    </location>
</feature>
<dbReference type="InterPro" id="IPR036736">
    <property type="entry name" value="ACP-like_sf"/>
</dbReference>
<dbReference type="Gene3D" id="3.40.366.10">
    <property type="entry name" value="Malonyl-Coenzyme A Acyl Carrier Protein, domain 2"/>
    <property type="match status" value="2"/>
</dbReference>
<feature type="compositionally biased region" description="Low complexity" evidence="7">
    <location>
        <begin position="1896"/>
        <end position="1912"/>
    </location>
</feature>
<feature type="region of interest" description="C-terminal hotdog fold" evidence="6">
    <location>
        <begin position="1458"/>
        <end position="1609"/>
    </location>
</feature>
<dbReference type="InterPro" id="IPR030918">
    <property type="entry name" value="PT_fungal_PKS"/>
</dbReference>
<dbReference type="SMART" id="SM00825">
    <property type="entry name" value="PKS_KS"/>
    <property type="match status" value="1"/>
</dbReference>
<dbReference type="GO" id="GO:0031177">
    <property type="term" value="F:phosphopantetheine binding"/>
    <property type="evidence" value="ECO:0007669"/>
    <property type="project" value="InterPro"/>
</dbReference>
<dbReference type="SMART" id="SM00823">
    <property type="entry name" value="PKS_PP"/>
    <property type="match status" value="2"/>
</dbReference>